<dbReference type="Proteomes" id="UP001228403">
    <property type="component" value="Unassembled WGS sequence"/>
</dbReference>
<evidence type="ECO:0000259" key="1">
    <source>
        <dbReference type="Pfam" id="PF21906"/>
    </source>
</evidence>
<comment type="caution">
    <text evidence="2">The sequence shown here is derived from an EMBL/GenBank/DDBJ whole genome shotgun (WGS) entry which is preliminary data.</text>
</comment>
<proteinExistence type="predicted"/>
<dbReference type="SUPFAM" id="SSF46785">
    <property type="entry name" value="Winged helix' DNA-binding domain"/>
    <property type="match status" value="1"/>
</dbReference>
<organism evidence="2 3">
    <name type="scientific">Bacteroides eggerthii</name>
    <dbReference type="NCBI Taxonomy" id="28111"/>
    <lineage>
        <taxon>Bacteria</taxon>
        <taxon>Pseudomonadati</taxon>
        <taxon>Bacteroidota</taxon>
        <taxon>Bacteroidia</taxon>
        <taxon>Bacteroidales</taxon>
        <taxon>Bacteroidaceae</taxon>
        <taxon>Bacteroides</taxon>
    </lineage>
</organism>
<accession>A0ABT7U9P5</accession>
<dbReference type="Pfam" id="PF21906">
    <property type="entry name" value="WHD_NrtR"/>
    <property type="match status" value="1"/>
</dbReference>
<dbReference type="Gene3D" id="3.90.79.10">
    <property type="entry name" value="Nucleoside Triphosphate Pyrophosphohydrolase"/>
    <property type="match status" value="1"/>
</dbReference>
<evidence type="ECO:0000313" key="2">
    <source>
        <dbReference type="EMBL" id="MDM8146586.1"/>
    </source>
</evidence>
<dbReference type="InterPro" id="IPR054105">
    <property type="entry name" value="WHD_NrtR"/>
</dbReference>
<name>A0ABT7U9P5_9BACE</name>
<evidence type="ECO:0000313" key="3">
    <source>
        <dbReference type="Proteomes" id="UP001228403"/>
    </source>
</evidence>
<dbReference type="EMBL" id="JAUDCF010000037">
    <property type="protein sequence ID" value="MDM8146586.1"/>
    <property type="molecule type" value="Genomic_DNA"/>
</dbReference>
<dbReference type="InterPro" id="IPR036388">
    <property type="entry name" value="WH-like_DNA-bd_sf"/>
</dbReference>
<gene>
    <name evidence="2" type="ORF">QUW02_11760</name>
</gene>
<dbReference type="InterPro" id="IPR036390">
    <property type="entry name" value="WH_DNA-bd_sf"/>
</dbReference>
<keyword evidence="3" id="KW-1185">Reference proteome</keyword>
<dbReference type="Gene3D" id="1.10.10.10">
    <property type="entry name" value="Winged helix-like DNA-binding domain superfamily/Winged helix DNA-binding domain"/>
    <property type="match status" value="1"/>
</dbReference>
<sequence>MPSSNSNLYQVSVCCLFFGYKDNELKLLVRNADSSGKLLFPEKKLQTGHSLYETACGMAGHLLERNDYYIKQIGAGDSEMSAENEEPSLIVTYYVLTQCDNLNAENSKADDYYWISLNEANLNGEQKMLVETTLKRVRRKIGTQPVAFYLLPALFTLSQLQHLYELILNAPVDKRNFRKRVCEMNYIQQTELIDKTSSKRGAHLYSFNAELFRKSRIIFKL</sequence>
<protein>
    <recommendedName>
        <fullName evidence="1">NrtR DNA-binding winged helix domain-containing protein</fullName>
    </recommendedName>
</protein>
<feature type="domain" description="NrtR DNA-binding winged helix" evidence="1">
    <location>
        <begin position="147"/>
        <end position="207"/>
    </location>
</feature>
<reference evidence="3" key="1">
    <citation type="submission" date="2023-07" db="EMBL/GenBank/DDBJ databases">
        <title>Identification and characterization of horizontal gene transfer across gut microbiota members of farm animals based on homology search.</title>
        <authorList>
            <person name="Schwarzerova J."/>
            <person name="Nykrynova M."/>
            <person name="Jureckova K."/>
            <person name="Cejkova D."/>
            <person name="Rychlik I."/>
        </authorList>
    </citation>
    <scope>NUCLEOTIDE SEQUENCE [LARGE SCALE GENOMIC DNA]</scope>
    <source>
        <strain evidence="3">ET4</strain>
    </source>
</reference>